<organism evidence="1">
    <name type="scientific">marine sediment metagenome</name>
    <dbReference type="NCBI Taxonomy" id="412755"/>
    <lineage>
        <taxon>unclassified sequences</taxon>
        <taxon>metagenomes</taxon>
        <taxon>ecological metagenomes</taxon>
    </lineage>
</organism>
<proteinExistence type="predicted"/>
<gene>
    <name evidence="1" type="ORF">LCGC14_1268450</name>
</gene>
<sequence>MPQHKVAKAIKEIARLREQVREDAVLEDGSILISAILSGDVEAAIQELAGQMKVFQIRHDDKVLQSAKAGEELGKGLMEHI</sequence>
<evidence type="ECO:0000313" key="1">
    <source>
        <dbReference type="EMBL" id="KKM87488.1"/>
    </source>
</evidence>
<name>A0A0F9L0L8_9ZZZZ</name>
<accession>A0A0F9L0L8</accession>
<reference evidence="1" key="1">
    <citation type="journal article" date="2015" name="Nature">
        <title>Complex archaea that bridge the gap between prokaryotes and eukaryotes.</title>
        <authorList>
            <person name="Spang A."/>
            <person name="Saw J.H."/>
            <person name="Jorgensen S.L."/>
            <person name="Zaremba-Niedzwiedzka K."/>
            <person name="Martijn J."/>
            <person name="Lind A.E."/>
            <person name="van Eijk R."/>
            <person name="Schleper C."/>
            <person name="Guy L."/>
            <person name="Ettema T.J."/>
        </authorList>
    </citation>
    <scope>NUCLEOTIDE SEQUENCE</scope>
</reference>
<dbReference type="AlphaFoldDB" id="A0A0F9L0L8"/>
<dbReference type="EMBL" id="LAZR01007095">
    <property type="protein sequence ID" value="KKM87488.1"/>
    <property type="molecule type" value="Genomic_DNA"/>
</dbReference>
<protein>
    <submittedName>
        <fullName evidence="1">Uncharacterized protein</fullName>
    </submittedName>
</protein>
<comment type="caution">
    <text evidence="1">The sequence shown here is derived from an EMBL/GenBank/DDBJ whole genome shotgun (WGS) entry which is preliminary data.</text>
</comment>